<name>A0A9N9DPT5_9GLOM</name>
<dbReference type="EMBL" id="CAJVPI010002449">
    <property type="protein sequence ID" value="CAG8643563.1"/>
    <property type="molecule type" value="Genomic_DNA"/>
</dbReference>
<gene>
    <name evidence="1" type="ORF">PBRASI_LOCUS9904</name>
</gene>
<sequence>NTNTISALRASNLALIEELTRKLGHYVPSSGIALTLGPQMTTRD</sequence>
<protein>
    <submittedName>
        <fullName evidence="1">11336_t:CDS:1</fullName>
    </submittedName>
</protein>
<proteinExistence type="predicted"/>
<reference evidence="1" key="1">
    <citation type="submission" date="2021-06" db="EMBL/GenBank/DDBJ databases">
        <authorList>
            <person name="Kallberg Y."/>
            <person name="Tangrot J."/>
            <person name="Rosling A."/>
        </authorList>
    </citation>
    <scope>NUCLEOTIDE SEQUENCE</scope>
    <source>
        <strain evidence="1">BR232B</strain>
    </source>
</reference>
<dbReference type="Proteomes" id="UP000789739">
    <property type="component" value="Unassembled WGS sequence"/>
</dbReference>
<organism evidence="1 2">
    <name type="scientific">Paraglomus brasilianum</name>
    <dbReference type="NCBI Taxonomy" id="144538"/>
    <lineage>
        <taxon>Eukaryota</taxon>
        <taxon>Fungi</taxon>
        <taxon>Fungi incertae sedis</taxon>
        <taxon>Mucoromycota</taxon>
        <taxon>Glomeromycotina</taxon>
        <taxon>Glomeromycetes</taxon>
        <taxon>Paraglomerales</taxon>
        <taxon>Paraglomeraceae</taxon>
        <taxon>Paraglomus</taxon>
    </lineage>
</organism>
<evidence type="ECO:0000313" key="1">
    <source>
        <dbReference type="EMBL" id="CAG8643563.1"/>
    </source>
</evidence>
<evidence type="ECO:0000313" key="2">
    <source>
        <dbReference type="Proteomes" id="UP000789739"/>
    </source>
</evidence>
<accession>A0A9N9DPT5</accession>
<keyword evidence="2" id="KW-1185">Reference proteome</keyword>
<feature type="non-terminal residue" evidence="1">
    <location>
        <position position="1"/>
    </location>
</feature>
<dbReference type="AlphaFoldDB" id="A0A9N9DPT5"/>
<comment type="caution">
    <text evidence="1">The sequence shown here is derived from an EMBL/GenBank/DDBJ whole genome shotgun (WGS) entry which is preliminary data.</text>
</comment>